<feature type="signal peptide" evidence="1">
    <location>
        <begin position="1"/>
        <end position="24"/>
    </location>
</feature>
<feature type="domain" description="SLH" evidence="2">
    <location>
        <begin position="146"/>
        <end position="209"/>
    </location>
</feature>
<dbReference type="PANTHER" id="PTHR43308">
    <property type="entry name" value="OUTER MEMBRANE PROTEIN ALPHA-RELATED"/>
    <property type="match status" value="1"/>
</dbReference>
<dbReference type="HOGENOM" id="CLU_684763_0_0_9"/>
<feature type="domain" description="SLH" evidence="2">
    <location>
        <begin position="89"/>
        <end position="145"/>
    </location>
</feature>
<feature type="domain" description="SLH" evidence="2">
    <location>
        <begin position="24"/>
        <end position="87"/>
    </location>
</feature>
<evidence type="ECO:0000256" key="1">
    <source>
        <dbReference type="SAM" id="SignalP"/>
    </source>
</evidence>
<keyword evidence="1" id="KW-0732">Signal</keyword>
<evidence type="ECO:0000313" key="3">
    <source>
        <dbReference type="EMBL" id="CEA00058.1"/>
    </source>
</evidence>
<evidence type="ECO:0000259" key="2">
    <source>
        <dbReference type="PROSITE" id="PS51272"/>
    </source>
</evidence>
<dbReference type="InterPro" id="IPR051465">
    <property type="entry name" value="Cell_Envelope_Struct_Comp"/>
</dbReference>
<protein>
    <submittedName>
        <fullName evidence="3">S-layer protein</fullName>
    </submittedName>
</protein>
<dbReference type="PANTHER" id="PTHR43308:SF5">
    <property type="entry name" value="S-LAYER PROTEIN _ PEPTIDOGLYCAN ENDO-BETA-N-ACETYLGLUCOSAMINIDASE"/>
    <property type="match status" value="1"/>
</dbReference>
<accession>A0A078LY50</accession>
<gene>
    <name evidence="3" type="primary">ctc_1</name>
    <name evidence="3" type="ORF">BN1050_00435</name>
</gene>
<name>A0A078LY50_9BACL</name>
<dbReference type="AlphaFoldDB" id="A0A078LY50"/>
<organism evidence="3">
    <name type="scientific">Metalysinibacillus saudimassiliensis</name>
    <dbReference type="NCBI Taxonomy" id="1461583"/>
    <lineage>
        <taxon>Bacteria</taxon>
        <taxon>Bacillati</taxon>
        <taxon>Bacillota</taxon>
        <taxon>Bacilli</taxon>
        <taxon>Bacillales</taxon>
        <taxon>Caryophanaceae</taxon>
        <taxon>Metalysinibacillus</taxon>
    </lineage>
</organism>
<proteinExistence type="predicted"/>
<reference evidence="3" key="1">
    <citation type="submission" date="2014-07" db="EMBL/GenBank/DDBJ databases">
        <authorList>
            <person name="Urmite Genomes Urmite Genomes"/>
        </authorList>
    </citation>
    <scope>NUCLEOTIDE SEQUENCE</scope>
    <source>
        <strain evidence="3">13S34_air</strain>
    </source>
</reference>
<dbReference type="EMBL" id="LN483073">
    <property type="protein sequence ID" value="CEA00058.1"/>
    <property type="molecule type" value="Genomic_DNA"/>
</dbReference>
<dbReference type="PROSITE" id="PS51272">
    <property type="entry name" value="SLH"/>
    <property type="match status" value="3"/>
</dbReference>
<dbReference type="InterPro" id="IPR001119">
    <property type="entry name" value="SLH_dom"/>
</dbReference>
<sequence length="402" mass="44024">MKKLTTALAALATCALLATQPAEAAPTFKDVDYQTETGRAIYNLVNDNVISGYQDGTFKPSATINRSQAAKILAGALDLDVDNVKSPHFTDVPTTHANYKYIAALANAGIIRSGGKYNPQNPVTRGQFSQMLVKGAKIPFNPVQGNKTYFADVTKANGFADYIHTLYKAGYIKGVKPGYFAPSKTITRGQFAVMLNRAQLDSSVADKLDVDFLNRNNIAKASVYDGGTLYAYADPRYVTQLKNTWALGQAGNRIFEGPIKWYVVEAGESKGYLAGESKSEAPINLSNQSSSTQVLSTKAGDIVGVYGFLTQTMSLGDMVMYRDGYVMPVGDISTSTHKQVVIDKEYIQTYLYASNAGYVVNTYVWNEASKKLMIVDSRTFGYEEPRIVQDWGNGSYLPFKKR</sequence>
<dbReference type="Pfam" id="PF00395">
    <property type="entry name" value="SLH"/>
    <property type="match status" value="3"/>
</dbReference>
<dbReference type="PATRIC" id="fig|1461583.4.peg.407"/>
<feature type="chain" id="PRO_5001741699" evidence="1">
    <location>
        <begin position="25"/>
        <end position="402"/>
    </location>
</feature>